<evidence type="ECO:0000313" key="2">
    <source>
        <dbReference type="EMBL" id="MBN7815622.1"/>
    </source>
</evidence>
<proteinExistence type="predicted"/>
<reference evidence="2 3" key="1">
    <citation type="submission" date="2021-03" db="EMBL/GenBank/DDBJ databases">
        <title>novel species isolated from a fishpond in China.</title>
        <authorList>
            <person name="Lu H."/>
            <person name="Cai Z."/>
        </authorList>
    </citation>
    <scope>NUCLEOTIDE SEQUENCE [LARGE SCALE GENOMIC DNA]</scope>
    <source>
        <strain evidence="2 3">YJ13C</strain>
    </source>
</reference>
<dbReference type="Gene3D" id="1.10.150.280">
    <property type="entry name" value="AF1531-like domain"/>
    <property type="match status" value="1"/>
</dbReference>
<dbReference type="Gene3D" id="1.10.150.320">
    <property type="entry name" value="Photosystem II 12 kDa extrinsic protein"/>
    <property type="match status" value="1"/>
</dbReference>
<dbReference type="RefSeq" id="WP_206586282.1">
    <property type="nucleotide sequence ID" value="NZ_JAFKCU010000002.1"/>
</dbReference>
<accession>A0ABS3CEU4</accession>
<gene>
    <name evidence="2" type="ORF">J0A69_09290</name>
</gene>
<dbReference type="SUPFAM" id="SSF47781">
    <property type="entry name" value="RuvA domain 2-like"/>
    <property type="match status" value="2"/>
</dbReference>
<dbReference type="InterPro" id="IPR010994">
    <property type="entry name" value="RuvA_2-like"/>
</dbReference>
<keyword evidence="1" id="KW-1133">Transmembrane helix</keyword>
<dbReference type="InterPro" id="IPR051675">
    <property type="entry name" value="Endo/Exo/Phosphatase_dom_1"/>
</dbReference>
<evidence type="ECO:0000256" key="1">
    <source>
        <dbReference type="SAM" id="Phobius"/>
    </source>
</evidence>
<keyword evidence="1" id="KW-0472">Membrane</keyword>
<feature type="transmembrane region" description="Helical" evidence="1">
    <location>
        <begin position="20"/>
        <end position="40"/>
    </location>
</feature>
<comment type="caution">
    <text evidence="2">The sequence shown here is derived from an EMBL/GenBank/DDBJ whole genome shotgun (WGS) entry which is preliminary data.</text>
</comment>
<keyword evidence="3" id="KW-1185">Reference proteome</keyword>
<sequence length="226" mass="26181">MKGNLFFWLKSYFGFSNKESRGFLFLLPFLTILILFPSVFDLIKKKESVEFEAHYLKQIDSLEKAGIQLLQSPDPVFNYSDTIKGKPESKQSENLNRISILEADSVTLQIVPGIGPGLAGRIIKYKIQLGGFHSPDQLLEIYGLKEETVQELWKYFEFEPLVFQKLNINDLEVADLAKHPYISYAEAKVIFAYRNQHGNYRSADDLKQIKIFKESWIDQLRPYLAF</sequence>
<protein>
    <submittedName>
        <fullName evidence="2">Helix-hairpin-helix domain-containing protein</fullName>
    </submittedName>
</protein>
<dbReference type="Pfam" id="PF12836">
    <property type="entry name" value="HHH_3"/>
    <property type="match status" value="2"/>
</dbReference>
<dbReference type="EMBL" id="JAFKCU010000002">
    <property type="protein sequence ID" value="MBN7815622.1"/>
    <property type="molecule type" value="Genomic_DNA"/>
</dbReference>
<dbReference type="Proteomes" id="UP000664480">
    <property type="component" value="Unassembled WGS sequence"/>
</dbReference>
<keyword evidence="1" id="KW-0812">Transmembrane</keyword>
<name>A0ABS3CEU4_9BACT</name>
<dbReference type="PANTHER" id="PTHR21180">
    <property type="entry name" value="ENDONUCLEASE/EXONUCLEASE/PHOSPHATASE FAMILY DOMAIN-CONTAINING PROTEIN 1"/>
    <property type="match status" value="1"/>
</dbReference>
<evidence type="ECO:0000313" key="3">
    <source>
        <dbReference type="Proteomes" id="UP000664480"/>
    </source>
</evidence>
<organism evidence="2 3">
    <name type="scientific">Algoriphagus pacificus</name>
    <dbReference type="NCBI Taxonomy" id="2811234"/>
    <lineage>
        <taxon>Bacteria</taxon>
        <taxon>Pseudomonadati</taxon>
        <taxon>Bacteroidota</taxon>
        <taxon>Cytophagia</taxon>
        <taxon>Cytophagales</taxon>
        <taxon>Cyclobacteriaceae</taxon>
        <taxon>Algoriphagus</taxon>
    </lineage>
</organism>
<dbReference type="PANTHER" id="PTHR21180:SF32">
    <property type="entry name" value="ENDONUCLEASE_EXONUCLEASE_PHOSPHATASE FAMILY DOMAIN-CONTAINING PROTEIN 1"/>
    <property type="match status" value="1"/>
</dbReference>